<dbReference type="EMBL" id="CP036259">
    <property type="protein sequence ID" value="QDR82318.1"/>
    <property type="molecule type" value="Genomic_DNA"/>
</dbReference>
<dbReference type="InterPro" id="IPR007387">
    <property type="entry name" value="TRAP_DctQ"/>
</dbReference>
<dbReference type="AlphaFoldDB" id="A0A517DY96"/>
<dbReference type="GO" id="GO:0022857">
    <property type="term" value="F:transmembrane transporter activity"/>
    <property type="evidence" value="ECO:0007669"/>
    <property type="project" value="TreeGrafter"/>
</dbReference>
<feature type="transmembrane region" description="Helical" evidence="9">
    <location>
        <begin position="12"/>
        <end position="36"/>
    </location>
</feature>
<organism evidence="11 12">
    <name type="scientific">Sporomusa termitida</name>
    <dbReference type="NCBI Taxonomy" id="2377"/>
    <lineage>
        <taxon>Bacteria</taxon>
        <taxon>Bacillati</taxon>
        <taxon>Bacillota</taxon>
        <taxon>Negativicutes</taxon>
        <taxon>Selenomonadales</taxon>
        <taxon>Sporomusaceae</taxon>
        <taxon>Sporomusa</taxon>
    </lineage>
</organism>
<protein>
    <submittedName>
        <fullName evidence="11">Sialic acid TRAP transporter permease protein SiaT</fullName>
    </submittedName>
</protein>
<feature type="domain" description="Tripartite ATP-independent periplasmic transporters DctQ component" evidence="10">
    <location>
        <begin position="24"/>
        <end position="153"/>
    </location>
</feature>
<keyword evidence="3" id="KW-1003">Cell membrane</keyword>
<evidence type="ECO:0000256" key="3">
    <source>
        <dbReference type="ARBA" id="ARBA00022475"/>
    </source>
</evidence>
<feature type="transmembrane region" description="Helical" evidence="9">
    <location>
        <begin position="126"/>
        <end position="145"/>
    </location>
</feature>
<evidence type="ECO:0000256" key="6">
    <source>
        <dbReference type="ARBA" id="ARBA00022989"/>
    </source>
</evidence>
<dbReference type="PANTHER" id="PTHR35011:SF2">
    <property type="entry name" value="2,3-DIKETO-L-GULONATE TRAP TRANSPORTER SMALL PERMEASE PROTEIN YIAM"/>
    <property type="match status" value="1"/>
</dbReference>
<evidence type="ECO:0000256" key="8">
    <source>
        <dbReference type="ARBA" id="ARBA00038436"/>
    </source>
</evidence>
<dbReference type="Proteomes" id="UP000320776">
    <property type="component" value="Chromosome"/>
</dbReference>
<evidence type="ECO:0000256" key="2">
    <source>
        <dbReference type="ARBA" id="ARBA00022448"/>
    </source>
</evidence>
<keyword evidence="7 9" id="KW-0472">Membrane</keyword>
<keyword evidence="4" id="KW-0997">Cell inner membrane</keyword>
<evidence type="ECO:0000256" key="5">
    <source>
        <dbReference type="ARBA" id="ARBA00022692"/>
    </source>
</evidence>
<keyword evidence="2" id="KW-0813">Transport</keyword>
<sequence>MGRQLWNFIKNFDEFAGMVLMAFIILLACANVFMRYVVGSPWGWVEEVTIFTFVWLTMFGAAAVIKAEGHCSIDVLTRKLPPGPGRIITIFGNLCTLVTIGLVIWYGTELSILATSKVTPILGIPYSLVDAALPVAGVFMFSYYLRSTWRHLTGKEEKCKMEELH</sequence>
<dbReference type="KEGG" id="sted:SPTER_37430"/>
<evidence type="ECO:0000256" key="4">
    <source>
        <dbReference type="ARBA" id="ARBA00022519"/>
    </source>
</evidence>
<feature type="transmembrane region" description="Helical" evidence="9">
    <location>
        <begin position="48"/>
        <end position="67"/>
    </location>
</feature>
<keyword evidence="12" id="KW-1185">Reference proteome</keyword>
<dbReference type="RefSeq" id="WP_144351717.1">
    <property type="nucleotide sequence ID" value="NZ_CP036259.1"/>
</dbReference>
<dbReference type="OrthoDB" id="9815614at2"/>
<evidence type="ECO:0000313" key="12">
    <source>
        <dbReference type="Proteomes" id="UP000320776"/>
    </source>
</evidence>
<evidence type="ECO:0000256" key="9">
    <source>
        <dbReference type="SAM" id="Phobius"/>
    </source>
</evidence>
<gene>
    <name evidence="11" type="primary">siaT_2</name>
    <name evidence="11" type="ORF">SPTER_37430</name>
</gene>
<accession>A0A517DY96</accession>
<keyword evidence="6 9" id="KW-1133">Transmembrane helix</keyword>
<dbReference type="InterPro" id="IPR055348">
    <property type="entry name" value="DctQ"/>
</dbReference>
<dbReference type="PANTHER" id="PTHR35011">
    <property type="entry name" value="2,3-DIKETO-L-GULONATE TRAP TRANSPORTER SMALL PERMEASE PROTEIN YIAM"/>
    <property type="match status" value="1"/>
</dbReference>
<dbReference type="PROSITE" id="PS51257">
    <property type="entry name" value="PROKAR_LIPOPROTEIN"/>
    <property type="match status" value="1"/>
</dbReference>
<dbReference type="GO" id="GO:0015740">
    <property type="term" value="P:C4-dicarboxylate transport"/>
    <property type="evidence" value="ECO:0007669"/>
    <property type="project" value="TreeGrafter"/>
</dbReference>
<proteinExistence type="inferred from homology"/>
<evidence type="ECO:0000259" key="10">
    <source>
        <dbReference type="Pfam" id="PF04290"/>
    </source>
</evidence>
<comment type="similarity">
    <text evidence="8">Belongs to the TRAP transporter small permease family.</text>
</comment>
<evidence type="ECO:0000313" key="11">
    <source>
        <dbReference type="EMBL" id="QDR82318.1"/>
    </source>
</evidence>
<dbReference type="Pfam" id="PF04290">
    <property type="entry name" value="DctQ"/>
    <property type="match status" value="1"/>
</dbReference>
<keyword evidence="5 9" id="KW-0812">Transmembrane</keyword>
<comment type="subcellular location">
    <subcellularLocation>
        <location evidence="1">Cell inner membrane</location>
        <topology evidence="1">Multi-pass membrane protein</topology>
    </subcellularLocation>
</comment>
<name>A0A517DY96_9FIRM</name>
<dbReference type="GO" id="GO:0005886">
    <property type="term" value="C:plasma membrane"/>
    <property type="evidence" value="ECO:0007669"/>
    <property type="project" value="UniProtKB-SubCell"/>
</dbReference>
<feature type="transmembrane region" description="Helical" evidence="9">
    <location>
        <begin position="87"/>
        <end position="106"/>
    </location>
</feature>
<evidence type="ECO:0000256" key="7">
    <source>
        <dbReference type="ARBA" id="ARBA00023136"/>
    </source>
</evidence>
<reference evidence="11 12" key="1">
    <citation type="submission" date="2019-02" db="EMBL/GenBank/DDBJ databases">
        <title>Closed genome of Sporomusa termitida DSM 4440.</title>
        <authorList>
            <person name="Poehlein A."/>
            <person name="Daniel R."/>
        </authorList>
    </citation>
    <scope>NUCLEOTIDE SEQUENCE [LARGE SCALE GENOMIC DNA]</scope>
    <source>
        <strain evidence="11 12">DSM 4440</strain>
    </source>
</reference>
<evidence type="ECO:0000256" key="1">
    <source>
        <dbReference type="ARBA" id="ARBA00004429"/>
    </source>
</evidence>